<feature type="domain" description="Alpha-carbonic anhydrase" evidence="1">
    <location>
        <begin position="1"/>
        <end position="127"/>
    </location>
</feature>
<dbReference type="PROSITE" id="PS51144">
    <property type="entry name" value="ALPHA_CA_2"/>
    <property type="match status" value="1"/>
</dbReference>
<proteinExistence type="predicted"/>
<evidence type="ECO:0000313" key="2">
    <source>
        <dbReference type="EMBL" id="KAK4370561.1"/>
    </source>
</evidence>
<gene>
    <name evidence="2" type="ORF">RND71_010036</name>
</gene>
<protein>
    <recommendedName>
        <fullName evidence="1">Alpha-carbonic anhydrase domain-containing protein</fullName>
    </recommendedName>
</protein>
<organism evidence="2 3">
    <name type="scientific">Anisodus tanguticus</name>
    <dbReference type="NCBI Taxonomy" id="243964"/>
    <lineage>
        <taxon>Eukaryota</taxon>
        <taxon>Viridiplantae</taxon>
        <taxon>Streptophyta</taxon>
        <taxon>Embryophyta</taxon>
        <taxon>Tracheophyta</taxon>
        <taxon>Spermatophyta</taxon>
        <taxon>Magnoliopsida</taxon>
        <taxon>eudicotyledons</taxon>
        <taxon>Gunneridae</taxon>
        <taxon>Pentapetalae</taxon>
        <taxon>asterids</taxon>
        <taxon>lamiids</taxon>
        <taxon>Solanales</taxon>
        <taxon>Solanaceae</taxon>
        <taxon>Solanoideae</taxon>
        <taxon>Hyoscyameae</taxon>
        <taxon>Anisodus</taxon>
    </lineage>
</organism>
<dbReference type="InterPro" id="IPR036398">
    <property type="entry name" value="CA_dom_sf"/>
</dbReference>
<evidence type="ECO:0000313" key="3">
    <source>
        <dbReference type="Proteomes" id="UP001291623"/>
    </source>
</evidence>
<sequence length="127" mass="14501">MESWKRFDMEGHLVHETSDGKKFAIEKHLKALTDQNGAERSIEIIDPNLIKLDGRKYYRYNGSLTTPPCTETVVWTIAGKVLVISDLCNQQFIGSINSMIKKILSRTLGKQMTKEDIIKEDTWKGIT</sequence>
<dbReference type="GO" id="GO:0004089">
    <property type="term" value="F:carbonate dehydratase activity"/>
    <property type="evidence" value="ECO:0007669"/>
    <property type="project" value="InterPro"/>
</dbReference>
<dbReference type="GO" id="GO:0008270">
    <property type="term" value="F:zinc ion binding"/>
    <property type="evidence" value="ECO:0007669"/>
    <property type="project" value="InterPro"/>
</dbReference>
<dbReference type="AlphaFoldDB" id="A0AAE1SJ13"/>
<dbReference type="Gene3D" id="3.10.200.10">
    <property type="entry name" value="Alpha carbonic anhydrase"/>
    <property type="match status" value="1"/>
</dbReference>
<reference evidence="2" key="1">
    <citation type="submission" date="2023-12" db="EMBL/GenBank/DDBJ databases">
        <title>Genome assembly of Anisodus tanguticus.</title>
        <authorList>
            <person name="Wang Y.-J."/>
        </authorList>
    </citation>
    <scope>NUCLEOTIDE SEQUENCE</scope>
    <source>
        <strain evidence="2">KB-2021</strain>
        <tissue evidence="2">Leaf</tissue>
    </source>
</reference>
<dbReference type="PANTHER" id="PTHR18952:SF208">
    <property type="entry name" value="CARBONIC ANHYDRASE XA-RELATED"/>
    <property type="match status" value="1"/>
</dbReference>
<dbReference type="InterPro" id="IPR023561">
    <property type="entry name" value="Carbonic_anhydrase_a-class"/>
</dbReference>
<dbReference type="InterPro" id="IPR001148">
    <property type="entry name" value="CA_dom"/>
</dbReference>
<accession>A0AAE1SJ13</accession>
<dbReference type="SUPFAM" id="SSF51069">
    <property type="entry name" value="Carbonic anhydrase"/>
    <property type="match status" value="1"/>
</dbReference>
<evidence type="ECO:0000259" key="1">
    <source>
        <dbReference type="PROSITE" id="PS51144"/>
    </source>
</evidence>
<dbReference type="PANTHER" id="PTHR18952">
    <property type="entry name" value="CARBONIC ANHYDRASE"/>
    <property type="match status" value="1"/>
</dbReference>
<dbReference type="Pfam" id="PF00194">
    <property type="entry name" value="Carb_anhydrase"/>
    <property type="match status" value="1"/>
</dbReference>
<dbReference type="Proteomes" id="UP001291623">
    <property type="component" value="Unassembled WGS sequence"/>
</dbReference>
<keyword evidence="3" id="KW-1185">Reference proteome</keyword>
<dbReference type="GO" id="GO:0006730">
    <property type="term" value="P:one-carbon metabolic process"/>
    <property type="evidence" value="ECO:0007669"/>
    <property type="project" value="TreeGrafter"/>
</dbReference>
<name>A0AAE1SJ13_9SOLA</name>
<comment type="caution">
    <text evidence="2">The sequence shown here is derived from an EMBL/GenBank/DDBJ whole genome shotgun (WGS) entry which is preliminary data.</text>
</comment>
<dbReference type="EMBL" id="JAVYJV010000005">
    <property type="protein sequence ID" value="KAK4370561.1"/>
    <property type="molecule type" value="Genomic_DNA"/>
</dbReference>